<name>A0A0F5LVN7_9HYPH</name>
<accession>A0A0F5LVN7</accession>
<dbReference type="EMBL" id="LAJF01000036">
    <property type="protein sequence ID" value="KKB86398.1"/>
    <property type="molecule type" value="Genomic_DNA"/>
</dbReference>
<dbReference type="Proteomes" id="UP000033608">
    <property type="component" value="Unassembled WGS sequence"/>
</dbReference>
<feature type="domain" description="Fumarylacetoacetase-like C-terminal" evidence="3">
    <location>
        <begin position="79"/>
        <end position="282"/>
    </location>
</feature>
<dbReference type="Gene3D" id="3.90.850.10">
    <property type="entry name" value="Fumarylacetoacetase-like, C-terminal domain"/>
    <property type="match status" value="1"/>
</dbReference>
<evidence type="ECO:0000313" key="4">
    <source>
        <dbReference type="EMBL" id="KKB86398.1"/>
    </source>
</evidence>
<gene>
    <name evidence="5" type="ORF">SAMN02745223_01386</name>
    <name evidence="4" type="ORF">VW29_02185</name>
</gene>
<keyword evidence="2" id="KW-0479">Metal-binding</keyword>
<dbReference type="GO" id="GO:0046872">
    <property type="term" value="F:metal ion binding"/>
    <property type="evidence" value="ECO:0007669"/>
    <property type="project" value="UniProtKB-KW"/>
</dbReference>
<sequence length="283" mass="30946">MQICRFNENRLGVVRDNRVYDVSGVLDRLPVFRYPLPEHDPLIAALPELRPIIESMLAGARSVDLASVRLLPPVASPRKIVAAPVNYRKHIEEARSDAAIHHHQAILDIDRAGLFLKATSSLIGPSDPLMIRHADRRNDHEIELVAVIGKTVDRVTPEKALDCVAGYCVGLDMTVRGTEERSLRKSVDTFSVIGPWMVTADDIADPGQLVLELRVNGDLRQQASTADLLRDLPSLIALASSFYTLRPGDLLFTGTPEGVGAVKSDDSIAAWIEGIGTMQVAVH</sequence>
<comment type="similarity">
    <text evidence="1">Belongs to the FAH family.</text>
</comment>
<evidence type="ECO:0000313" key="7">
    <source>
        <dbReference type="Proteomes" id="UP000184533"/>
    </source>
</evidence>
<evidence type="ECO:0000256" key="2">
    <source>
        <dbReference type="ARBA" id="ARBA00022723"/>
    </source>
</evidence>
<dbReference type="SUPFAM" id="SSF56529">
    <property type="entry name" value="FAH"/>
    <property type="match status" value="1"/>
</dbReference>
<evidence type="ECO:0000259" key="3">
    <source>
        <dbReference type="Pfam" id="PF01557"/>
    </source>
</evidence>
<dbReference type="OrthoDB" id="9780293at2"/>
<evidence type="ECO:0000256" key="1">
    <source>
        <dbReference type="ARBA" id="ARBA00010211"/>
    </source>
</evidence>
<dbReference type="Pfam" id="PF01557">
    <property type="entry name" value="FAA_hydrolase"/>
    <property type="match status" value="1"/>
</dbReference>
<dbReference type="GO" id="GO:0044281">
    <property type="term" value="P:small molecule metabolic process"/>
    <property type="evidence" value="ECO:0007669"/>
    <property type="project" value="UniProtKB-ARBA"/>
</dbReference>
<dbReference type="InterPro" id="IPR036663">
    <property type="entry name" value="Fumarylacetoacetase_C_sf"/>
</dbReference>
<proteinExistence type="inferred from homology"/>
<evidence type="ECO:0000313" key="6">
    <source>
        <dbReference type="Proteomes" id="UP000033608"/>
    </source>
</evidence>
<dbReference type="PANTHER" id="PTHR42796:SF4">
    <property type="entry name" value="FUMARYLACETOACETATE HYDROLASE DOMAIN-CONTAINING PROTEIN 2A"/>
    <property type="match status" value="1"/>
</dbReference>
<evidence type="ECO:0000313" key="5">
    <source>
        <dbReference type="EMBL" id="SHE90461.1"/>
    </source>
</evidence>
<reference evidence="4 6" key="1">
    <citation type="submission" date="2015-03" db="EMBL/GenBank/DDBJ databases">
        <authorList>
            <person name="Hassan Y.I."/>
            <person name="Lepp D."/>
            <person name="Zhou T."/>
        </authorList>
    </citation>
    <scope>NUCLEOTIDE SEQUENCE [LARGE SCALE GENOMIC DNA]</scope>
    <source>
        <strain evidence="4 6">DSM 17137</strain>
    </source>
</reference>
<dbReference type="GO" id="GO:0016853">
    <property type="term" value="F:isomerase activity"/>
    <property type="evidence" value="ECO:0007669"/>
    <property type="project" value="UniProtKB-KW"/>
</dbReference>
<dbReference type="Proteomes" id="UP000184533">
    <property type="component" value="Unassembled WGS sequence"/>
</dbReference>
<dbReference type="STRING" id="1121477.SAMN02745223_01386"/>
<keyword evidence="6" id="KW-1185">Reference proteome</keyword>
<reference evidence="5 7" key="2">
    <citation type="submission" date="2016-11" db="EMBL/GenBank/DDBJ databases">
        <authorList>
            <person name="Jaros S."/>
            <person name="Januszkiewicz K."/>
            <person name="Wedrychowicz H."/>
        </authorList>
    </citation>
    <scope>NUCLEOTIDE SEQUENCE [LARGE SCALE GENOMIC DNA]</scope>
    <source>
        <strain evidence="5 7">DSM 17137</strain>
    </source>
</reference>
<dbReference type="EMBL" id="FQVC01000003">
    <property type="protein sequence ID" value="SHE90461.1"/>
    <property type="molecule type" value="Genomic_DNA"/>
</dbReference>
<organism evidence="4 6">
    <name type="scientific">Devosia limi DSM 17137</name>
    <dbReference type="NCBI Taxonomy" id="1121477"/>
    <lineage>
        <taxon>Bacteria</taxon>
        <taxon>Pseudomonadati</taxon>
        <taxon>Pseudomonadota</taxon>
        <taxon>Alphaproteobacteria</taxon>
        <taxon>Hyphomicrobiales</taxon>
        <taxon>Devosiaceae</taxon>
        <taxon>Devosia</taxon>
    </lineage>
</organism>
<protein>
    <submittedName>
        <fullName evidence="4">2-hydroxyhepta-2,4-diene-1,7-dioate isomerase</fullName>
    </submittedName>
    <submittedName>
        <fullName evidence="5">2-keto-4-pentenoate hydratase/2-oxohepta-3-ene-1,7-dioic acid hydratase (Catechol pathway)</fullName>
    </submittedName>
</protein>
<dbReference type="InterPro" id="IPR051121">
    <property type="entry name" value="FAH"/>
</dbReference>
<dbReference type="InterPro" id="IPR011234">
    <property type="entry name" value="Fumarylacetoacetase-like_C"/>
</dbReference>
<dbReference type="PATRIC" id="fig|1121477.3.peg.1493"/>
<keyword evidence="4" id="KW-0413">Isomerase</keyword>
<dbReference type="RefSeq" id="WP_046133728.1">
    <property type="nucleotide sequence ID" value="NZ_FQVC01000003.1"/>
</dbReference>
<dbReference type="PANTHER" id="PTHR42796">
    <property type="entry name" value="FUMARYLACETOACETATE HYDROLASE DOMAIN-CONTAINING PROTEIN 2A-RELATED"/>
    <property type="match status" value="1"/>
</dbReference>
<dbReference type="AlphaFoldDB" id="A0A0F5LVN7"/>